<evidence type="ECO:0000256" key="7">
    <source>
        <dbReference type="ARBA" id="ARBA00022803"/>
    </source>
</evidence>
<evidence type="ECO:0000313" key="11">
    <source>
        <dbReference type="EMBL" id="PRW57514.1"/>
    </source>
</evidence>
<comment type="caution">
    <text evidence="11">The sequence shown here is derived from an EMBL/GenBank/DDBJ whole genome shotgun (WGS) entry which is preliminary data.</text>
</comment>
<dbReference type="GO" id="GO:0097363">
    <property type="term" value="F:protein O-acetylglucosaminyltransferase activity"/>
    <property type="evidence" value="ECO:0007669"/>
    <property type="project" value="UniProtKB-EC"/>
</dbReference>
<protein>
    <recommendedName>
        <fullName evidence="3">protein O-GlcNAc transferase</fullName>
        <ecNumber evidence="3">2.4.1.255</ecNumber>
    </recommendedName>
</protein>
<reference evidence="11 12" key="1">
    <citation type="journal article" date="2018" name="Plant J.">
        <title>Genome sequences of Chlorella sorokiniana UTEX 1602 and Micractinium conductrix SAG 241.80: implications to maltose excretion by a green alga.</title>
        <authorList>
            <person name="Arriola M.B."/>
            <person name="Velmurugan N."/>
            <person name="Zhang Y."/>
            <person name="Plunkett M.H."/>
            <person name="Hondzo H."/>
            <person name="Barney B.M."/>
        </authorList>
    </citation>
    <scope>NUCLEOTIDE SEQUENCE [LARGE SCALE GENOMIC DNA]</scope>
    <source>
        <strain evidence="12">UTEX 1602</strain>
    </source>
</reference>
<dbReference type="AlphaFoldDB" id="A0A2P6TTY4"/>
<dbReference type="Pfam" id="PF13414">
    <property type="entry name" value="TPR_11"/>
    <property type="match status" value="2"/>
</dbReference>
<dbReference type="SMART" id="SM00028">
    <property type="entry name" value="TPR"/>
    <property type="match status" value="10"/>
</dbReference>
<dbReference type="Proteomes" id="UP000239899">
    <property type="component" value="Unassembled WGS sequence"/>
</dbReference>
<dbReference type="Pfam" id="PF00515">
    <property type="entry name" value="TPR_1"/>
    <property type="match status" value="1"/>
</dbReference>
<evidence type="ECO:0000259" key="10">
    <source>
        <dbReference type="Pfam" id="PF13844"/>
    </source>
</evidence>
<dbReference type="InterPro" id="IPR011990">
    <property type="entry name" value="TPR-like_helical_dom_sf"/>
</dbReference>
<feature type="domain" description="O-GlcNAc transferase C-terminal" evidence="10">
    <location>
        <begin position="814"/>
        <end position="1000"/>
    </location>
</feature>
<dbReference type="InterPro" id="IPR019734">
    <property type="entry name" value="TPR_rpt"/>
</dbReference>
<feature type="repeat" description="TPR" evidence="8">
    <location>
        <begin position="324"/>
        <end position="357"/>
    </location>
</feature>
<dbReference type="UniPathway" id="UPA00378"/>
<dbReference type="PROSITE" id="PS50005">
    <property type="entry name" value="TPR"/>
    <property type="match status" value="5"/>
</dbReference>
<evidence type="ECO:0000256" key="9">
    <source>
        <dbReference type="SAM" id="MobiDB-lite"/>
    </source>
</evidence>
<dbReference type="Gene3D" id="1.25.40.10">
    <property type="entry name" value="Tetratricopeptide repeat domain"/>
    <property type="match status" value="6"/>
</dbReference>
<evidence type="ECO:0000256" key="6">
    <source>
        <dbReference type="ARBA" id="ARBA00022737"/>
    </source>
</evidence>
<gene>
    <name evidence="11" type="ORF">C2E21_4155</name>
</gene>
<feature type="repeat" description="TPR" evidence="8">
    <location>
        <begin position="392"/>
        <end position="425"/>
    </location>
</feature>
<dbReference type="FunFam" id="3.40.50.2000:FF:000070">
    <property type="entry name" value="probable UDP-N-acetylglucosamine--peptide N-acetylglucosaminyltransferase SEC"/>
    <property type="match status" value="1"/>
</dbReference>
<accession>A0A2P6TTY4</accession>
<keyword evidence="4 11" id="KW-0328">Glycosyltransferase</keyword>
<keyword evidence="5" id="KW-0808">Transferase</keyword>
<evidence type="ECO:0000256" key="4">
    <source>
        <dbReference type="ARBA" id="ARBA00022676"/>
    </source>
</evidence>
<dbReference type="Gene3D" id="3.40.50.2000">
    <property type="entry name" value="Glycogen Phosphorylase B"/>
    <property type="match status" value="1"/>
</dbReference>
<comment type="pathway">
    <text evidence="1">Protein modification; protein glycosylation.</text>
</comment>
<dbReference type="EC" id="2.4.1.255" evidence="3"/>
<keyword evidence="6" id="KW-0677">Repeat</keyword>
<feature type="region of interest" description="Disordered" evidence="9">
    <location>
        <begin position="9"/>
        <end position="84"/>
    </location>
</feature>
<dbReference type="Gene3D" id="3.40.50.11380">
    <property type="match status" value="1"/>
</dbReference>
<evidence type="ECO:0000256" key="5">
    <source>
        <dbReference type="ARBA" id="ARBA00022679"/>
    </source>
</evidence>
<feature type="repeat" description="TPR" evidence="8">
    <location>
        <begin position="254"/>
        <end position="287"/>
    </location>
</feature>
<dbReference type="PANTHER" id="PTHR44366">
    <property type="entry name" value="UDP-N-ACETYLGLUCOSAMINE--PEPTIDE N-ACETYLGLUCOSAMINYLTRANSFERASE 110 KDA SUBUNIT"/>
    <property type="match status" value="1"/>
</dbReference>
<comment type="similarity">
    <text evidence="2">Belongs to the glycosyltransferase 41 family. O-GlcNAc transferase subfamily.</text>
</comment>
<evidence type="ECO:0000313" key="12">
    <source>
        <dbReference type="Proteomes" id="UP000239899"/>
    </source>
</evidence>
<feature type="compositionally biased region" description="Pro residues" evidence="9">
    <location>
        <begin position="134"/>
        <end position="146"/>
    </location>
</feature>
<name>A0A2P6TTY4_CHLSO</name>
<feature type="compositionally biased region" description="Low complexity" evidence="9">
    <location>
        <begin position="9"/>
        <end position="22"/>
    </location>
</feature>
<dbReference type="OrthoDB" id="421121at2759"/>
<evidence type="ECO:0000256" key="8">
    <source>
        <dbReference type="PROSITE-ProRule" id="PRU00339"/>
    </source>
</evidence>
<proteinExistence type="inferred from homology"/>
<dbReference type="InterPro" id="IPR029489">
    <property type="entry name" value="OGT/SEC/SPY_C"/>
</dbReference>
<dbReference type="PROSITE" id="PS50293">
    <property type="entry name" value="TPR_REGION"/>
    <property type="match status" value="4"/>
</dbReference>
<evidence type="ECO:0000256" key="2">
    <source>
        <dbReference type="ARBA" id="ARBA00005386"/>
    </source>
</evidence>
<dbReference type="EMBL" id="LHPG02000007">
    <property type="protein sequence ID" value="PRW57514.1"/>
    <property type="molecule type" value="Genomic_DNA"/>
</dbReference>
<dbReference type="Pfam" id="PF13424">
    <property type="entry name" value="TPR_12"/>
    <property type="match status" value="1"/>
</dbReference>
<feature type="region of interest" description="Disordered" evidence="9">
    <location>
        <begin position="106"/>
        <end position="146"/>
    </location>
</feature>
<feature type="compositionally biased region" description="Gly residues" evidence="9">
    <location>
        <begin position="55"/>
        <end position="67"/>
    </location>
</feature>
<feature type="repeat" description="TPR" evidence="8">
    <location>
        <begin position="220"/>
        <end position="253"/>
    </location>
</feature>
<feature type="repeat" description="TPR" evidence="8">
    <location>
        <begin position="522"/>
        <end position="555"/>
    </location>
</feature>
<dbReference type="Pfam" id="PF13844">
    <property type="entry name" value="Glyco_transf_41"/>
    <property type="match status" value="2"/>
</dbReference>
<dbReference type="InterPro" id="IPR037919">
    <property type="entry name" value="OGT"/>
</dbReference>
<dbReference type="SUPFAM" id="SSF48452">
    <property type="entry name" value="TPR-like"/>
    <property type="match status" value="2"/>
</dbReference>
<evidence type="ECO:0000256" key="1">
    <source>
        <dbReference type="ARBA" id="ARBA00004922"/>
    </source>
</evidence>
<feature type="domain" description="O-GlcNAc transferase C-terminal" evidence="10">
    <location>
        <begin position="569"/>
        <end position="807"/>
    </location>
</feature>
<dbReference type="STRING" id="3076.A0A2P6TTY4"/>
<keyword evidence="12" id="KW-1185">Reference proteome</keyword>
<dbReference type="PANTHER" id="PTHR44366:SF1">
    <property type="entry name" value="UDP-N-ACETYLGLUCOSAMINE--PEPTIDE N-ACETYLGLUCOSAMINYLTRANSFERASE 110 KDA SUBUNIT"/>
    <property type="match status" value="1"/>
</dbReference>
<sequence length="1030" mass="110382">MAAVAAALQPLAALGAPEPGGQQLVGVKPEPHHPSGGPEACADPMGPAEVQGAGRQLGGSGGGGAGALGAPAPPVKQEALAQDVQQPAAPGLQAMMVLAADLSQQHALKSGPGGQAPPSQQLKQEELSAAATPLPTPPRPSVAPAPLSPAAVDHGLAEASTAYKAGEYARAMQLCEALFAAGHRRPDLLLLLGAAHYQLGHYQECIHYNDMAIVQQPSLAEAHANLANALQQLGQLDLALLYYQSALRLRPAFTDALNNMATAYLQKGLVLQAMEAYNAALAIVPTLSDVRTNLGDLWRAQGESGRAAALTCYAEVLRRDARHAPAWRGLGDARREAGEHAEAVACYQEAIRLQPSNVDARTGLGVSLRELGRRTEAEAEFRAVVTQRPECALALGNLAGVLYDQGKLEEAIACYRRAIMLQPAFPEAHNNLGNALREAGRLEEAVACYISCIHLQMAAAQAPLLAAGRAGVGAVAKGVAAQHAQRLSVAYNNLAGILKLTGRLAECIQCYEHVVYLQPQSPEAYANLASAFKDSGRHDEAINTYRQALALRSDFPEAFANLVHSLQCVCDWADRPALFKRLEGEVRRDIGAGRLPSVQPFHAMAYPFPSDLALAISKQYASFCLSVAQRMGVPRLAHPPPVPLVPGQRLRVGYVSSDFGNHPLSHLMGAVFGLHDRSKVEVFCYALTPSDGSEWRARIEAEAEHFVDVTGCAAADIARRISADGIHIAVNLNGYTKGARNEIFALEPAPVQASYLGFPATTGAPFLPWLILDKTVCPPASRDCYSESIIYMPHSYFVNDYKQAHREVLDPANLPSRAEIGLPEGKVVYACANQLYKFDPETFGTWCGILRRVPDSVLWLLRFPPYGEARVKAEAAARGVDPARIIFTDVAAKPMHIRRSGVADLFLDTPLCNAHTTGCDVLWGGCPMVTLPLERFASRVAASLCNATGLGGEMVVASQHEYEDRAVELGLDAAKRASLRARLQSARDTCPLFDTRRWVCNFEAALQRMWAIHCEGGGPRDFEVPDQQAL</sequence>
<evidence type="ECO:0000256" key="3">
    <source>
        <dbReference type="ARBA" id="ARBA00011970"/>
    </source>
</evidence>
<dbReference type="GO" id="GO:0006493">
    <property type="term" value="P:protein O-linked glycosylation"/>
    <property type="evidence" value="ECO:0007669"/>
    <property type="project" value="InterPro"/>
</dbReference>
<keyword evidence="7 8" id="KW-0802">TPR repeat</keyword>
<organism evidence="11 12">
    <name type="scientific">Chlorella sorokiniana</name>
    <name type="common">Freshwater green alga</name>
    <dbReference type="NCBI Taxonomy" id="3076"/>
    <lineage>
        <taxon>Eukaryota</taxon>
        <taxon>Viridiplantae</taxon>
        <taxon>Chlorophyta</taxon>
        <taxon>core chlorophytes</taxon>
        <taxon>Trebouxiophyceae</taxon>
        <taxon>Chlorellales</taxon>
        <taxon>Chlorellaceae</taxon>
        <taxon>Chlorella clade</taxon>
        <taxon>Chlorella</taxon>
    </lineage>
</organism>